<dbReference type="Pfam" id="PF10282">
    <property type="entry name" value="Lactonase"/>
    <property type="match status" value="1"/>
</dbReference>
<dbReference type="InterPro" id="IPR011048">
    <property type="entry name" value="Haem_d1_sf"/>
</dbReference>
<keyword evidence="2" id="KW-0119">Carbohydrate metabolism</keyword>
<dbReference type="GO" id="GO:0017057">
    <property type="term" value="F:6-phosphogluconolactonase activity"/>
    <property type="evidence" value="ECO:0007669"/>
    <property type="project" value="TreeGrafter"/>
</dbReference>
<evidence type="ECO:0000313" key="4">
    <source>
        <dbReference type="EMBL" id="TDV49512.1"/>
    </source>
</evidence>
<dbReference type="GO" id="GO:0005829">
    <property type="term" value="C:cytosol"/>
    <property type="evidence" value="ECO:0007669"/>
    <property type="project" value="TreeGrafter"/>
</dbReference>
<dbReference type="AlphaFoldDB" id="A0A4R7VJB0"/>
<evidence type="ECO:0000313" key="5">
    <source>
        <dbReference type="Proteomes" id="UP000295804"/>
    </source>
</evidence>
<dbReference type="PANTHER" id="PTHR30344">
    <property type="entry name" value="6-PHOSPHOGLUCONOLACTONASE-RELATED"/>
    <property type="match status" value="1"/>
</dbReference>
<dbReference type="PANTHER" id="PTHR30344:SF1">
    <property type="entry name" value="6-PHOSPHOGLUCONOLACTONASE"/>
    <property type="match status" value="1"/>
</dbReference>
<reference evidence="4 5" key="1">
    <citation type="submission" date="2019-03" db="EMBL/GenBank/DDBJ databases">
        <title>Genomic analyses of the natural microbiome of Caenorhabditis elegans.</title>
        <authorList>
            <person name="Samuel B."/>
        </authorList>
    </citation>
    <scope>NUCLEOTIDE SEQUENCE [LARGE SCALE GENOMIC DNA]</scope>
    <source>
        <strain evidence="4 5">BIGb0525</strain>
    </source>
</reference>
<evidence type="ECO:0000256" key="3">
    <source>
        <dbReference type="SAM" id="SignalP"/>
    </source>
</evidence>
<dbReference type="Proteomes" id="UP000295804">
    <property type="component" value="Unassembled WGS sequence"/>
</dbReference>
<evidence type="ECO:0000256" key="2">
    <source>
        <dbReference type="ARBA" id="ARBA00022526"/>
    </source>
</evidence>
<protein>
    <submittedName>
        <fullName evidence="4">6-phosphogluconolactonase (Cycloisomerase 2 family)</fullName>
    </submittedName>
</protein>
<dbReference type="GO" id="GO:0006006">
    <property type="term" value="P:glucose metabolic process"/>
    <property type="evidence" value="ECO:0007669"/>
    <property type="project" value="UniProtKB-KW"/>
</dbReference>
<dbReference type="InterPro" id="IPR015943">
    <property type="entry name" value="WD40/YVTN_repeat-like_dom_sf"/>
</dbReference>
<sequence length="415" mass="45115">MKKTFRVLFLAAVIPAFALANTSSTLPPIEAHLLYASVGEKLLGYSIDPDNASLTYLSETLAPANVQFAVKNNAGDILYVVSSNAGNGTLGAKGDTHVLSSYRIDLKTGELKQFGAAIALPERPINVGLDHLNHFAVVAYNQSATLSVHPINEDGSVSPAVAQHQVPQAGIFTHQVTFTPGDKTVIALARGNDAVANVPDQPGSVNTFTIDEQGHLSKLLTDSIETGIGPRHLAYHPSKPWVYVSMERGSKLYMYPLESNGTLAAKPAFRKETLQNKANLQTTRQRGGVIQINPNGQYLYVTNRADATVEQDGKQVSAGGENNVAVYKIDARTGEPRLIQIIDGQGIEGRTMKVDPSGKLLVVANQKTLWVKDGKTLKKVRSNLAIFRIKQDGKLEFVRKYEMDDEKKALLWMDI</sequence>
<comment type="similarity">
    <text evidence="1">Belongs to the cycloisomerase 2 family.</text>
</comment>
<dbReference type="EMBL" id="SOCQ01000004">
    <property type="protein sequence ID" value="TDV49512.1"/>
    <property type="molecule type" value="Genomic_DNA"/>
</dbReference>
<proteinExistence type="inferred from homology"/>
<dbReference type="InterPro" id="IPR050282">
    <property type="entry name" value="Cycloisomerase_2"/>
</dbReference>
<evidence type="ECO:0000256" key="1">
    <source>
        <dbReference type="ARBA" id="ARBA00005564"/>
    </source>
</evidence>
<keyword evidence="3" id="KW-0732">Signal</keyword>
<name>A0A4R7VJB0_9PSED</name>
<dbReference type="SUPFAM" id="SSF51004">
    <property type="entry name" value="C-terminal (heme d1) domain of cytochrome cd1-nitrite reductase"/>
    <property type="match status" value="1"/>
</dbReference>
<gene>
    <name evidence="4" type="ORF">EDF87_104158</name>
</gene>
<keyword evidence="2" id="KW-0313">Glucose metabolism</keyword>
<keyword evidence="4" id="KW-0413">Isomerase</keyword>
<feature type="chain" id="PRO_5020921442" evidence="3">
    <location>
        <begin position="21"/>
        <end position="415"/>
    </location>
</feature>
<dbReference type="Gene3D" id="2.130.10.10">
    <property type="entry name" value="YVTN repeat-like/Quinoprotein amine dehydrogenase"/>
    <property type="match status" value="1"/>
</dbReference>
<feature type="signal peptide" evidence="3">
    <location>
        <begin position="1"/>
        <end position="20"/>
    </location>
</feature>
<dbReference type="RefSeq" id="WP_166674954.1">
    <property type="nucleotide sequence ID" value="NZ_SOCQ01000004.1"/>
</dbReference>
<dbReference type="InterPro" id="IPR019405">
    <property type="entry name" value="Lactonase_7-beta_prop"/>
</dbReference>
<accession>A0A4R7VJB0</accession>
<comment type="caution">
    <text evidence="4">The sequence shown here is derived from an EMBL/GenBank/DDBJ whole genome shotgun (WGS) entry which is preliminary data.</text>
</comment>
<organism evidence="4 5">
    <name type="scientific">Pseudomonas helmanticensis</name>
    <dbReference type="NCBI Taxonomy" id="1471381"/>
    <lineage>
        <taxon>Bacteria</taxon>
        <taxon>Pseudomonadati</taxon>
        <taxon>Pseudomonadota</taxon>
        <taxon>Gammaproteobacteria</taxon>
        <taxon>Pseudomonadales</taxon>
        <taxon>Pseudomonadaceae</taxon>
        <taxon>Pseudomonas</taxon>
    </lineage>
</organism>
<dbReference type="GO" id="GO:0016853">
    <property type="term" value="F:isomerase activity"/>
    <property type="evidence" value="ECO:0007669"/>
    <property type="project" value="UniProtKB-KW"/>
</dbReference>